<dbReference type="Proteomes" id="UP000694843">
    <property type="component" value="Unplaced"/>
</dbReference>
<evidence type="ECO:0000256" key="9">
    <source>
        <dbReference type="ARBA" id="ARBA00022842"/>
    </source>
</evidence>
<dbReference type="SUPFAM" id="SSF53649">
    <property type="entry name" value="Alkaline phosphatase-like"/>
    <property type="match status" value="1"/>
</dbReference>
<dbReference type="OMA" id="FAFEQFP"/>
<keyword evidence="9 14" id="KW-0460">Magnesium</keyword>
<comment type="subcellular location">
    <subcellularLocation>
        <location evidence="1">Cell membrane</location>
        <topology evidence="1">Lipid-anchor</topology>
        <topology evidence="1">GPI-anchor</topology>
    </subcellularLocation>
</comment>
<feature type="binding site" evidence="14">
    <location>
        <position position="486"/>
    </location>
    <ligand>
        <name>Zn(2+)</name>
        <dbReference type="ChEBI" id="CHEBI:29105"/>
        <label>2</label>
    </ligand>
</feature>
<keyword evidence="8 14" id="KW-0862">Zinc</keyword>
<dbReference type="RefSeq" id="XP_018013387.1">
    <property type="nucleotide sequence ID" value="XM_018157898.2"/>
</dbReference>
<feature type="binding site" evidence="14">
    <location>
        <position position="93"/>
    </location>
    <ligand>
        <name>Mg(2+)</name>
        <dbReference type="ChEBI" id="CHEBI:18420"/>
    </ligand>
</feature>
<feature type="compositionally biased region" description="Basic and acidic residues" evidence="16">
    <location>
        <begin position="22"/>
        <end position="37"/>
    </location>
</feature>
<evidence type="ECO:0000256" key="7">
    <source>
        <dbReference type="ARBA" id="ARBA00022801"/>
    </source>
</evidence>
<evidence type="ECO:0000256" key="13">
    <source>
        <dbReference type="PIRSR" id="PIRSR601952-1"/>
    </source>
</evidence>
<evidence type="ECO:0000256" key="12">
    <source>
        <dbReference type="ARBA" id="ARBA00023288"/>
    </source>
</evidence>
<dbReference type="KEGG" id="hazt:108670424"/>
<dbReference type="InterPro" id="IPR017850">
    <property type="entry name" value="Alkaline_phosphatase_core_sf"/>
</dbReference>
<feature type="binding site" evidence="14">
    <location>
        <position position="369"/>
    </location>
    <ligand>
        <name>Zn(2+)</name>
        <dbReference type="ChEBI" id="CHEBI:29105"/>
        <label>2</label>
    </ligand>
</feature>
<feature type="active site" description="Phosphoserine intermediate" evidence="13">
    <location>
        <position position="142"/>
    </location>
</feature>
<evidence type="ECO:0000256" key="17">
    <source>
        <dbReference type="SAM" id="SignalP"/>
    </source>
</evidence>
<accession>A0A8B7NIB9</accession>
<dbReference type="Pfam" id="PF00245">
    <property type="entry name" value="Alk_phosphatase"/>
    <property type="match status" value="1"/>
</dbReference>
<dbReference type="GO" id="GO:0098552">
    <property type="term" value="C:side of membrane"/>
    <property type="evidence" value="ECO:0007669"/>
    <property type="project" value="UniProtKB-KW"/>
</dbReference>
<keyword evidence="17" id="KW-0732">Signal</keyword>
<dbReference type="PANTHER" id="PTHR11596:SF91">
    <property type="entry name" value="ALKALINE PHOSPHATASE-RELATED"/>
    <property type="match status" value="1"/>
</dbReference>
<dbReference type="Gene3D" id="3.40.720.10">
    <property type="entry name" value="Alkaline Phosphatase, subunit A"/>
    <property type="match status" value="1"/>
</dbReference>
<dbReference type="GeneID" id="108670424"/>
<keyword evidence="12" id="KW-0449">Lipoprotein</keyword>
<feature type="binding site" evidence="14">
    <location>
        <position position="410"/>
    </location>
    <ligand>
        <name>Zn(2+)</name>
        <dbReference type="ChEBI" id="CHEBI:29105"/>
        <label>2</label>
    </ligand>
</feature>
<feature type="binding site" evidence="14">
    <location>
        <position position="364"/>
    </location>
    <ligand>
        <name>Mg(2+)</name>
        <dbReference type="ChEBI" id="CHEBI:18420"/>
    </ligand>
</feature>
<evidence type="ECO:0000256" key="2">
    <source>
        <dbReference type="ARBA" id="ARBA00005984"/>
    </source>
</evidence>
<evidence type="ECO:0000256" key="8">
    <source>
        <dbReference type="ARBA" id="ARBA00022833"/>
    </source>
</evidence>
<sequence>MRVLTFILVLATAGFSAARTAGEPKLRPADDDGDHRNLGAHPTPRQRVMEDGSLRALEDSAFWNARCQAELADQLAKTPIVSQAKNVIVFLGDGTGIATFTAARLLKGQRSGKYELEQSAWERFPFSSIIKTYNTNMQVTDSAASSTAYLNGVKGNQATIGVDANVLLGDCLAMNIQQFHTESVLKNFQDAGRSTGIVTTTRVTHASPAGNYAHTAERHWESDDDINDDNGDPDMCDDIAEQLVLGNTGSKIKVILGGGRKKFLPKDAVDPEGETSGRRDDGKNLIDTWINQKNLLGMNSYVWNRDQLFTVDTANTDYLLGLFDYGHMEYRVENDSSNPTLSEMTRVAIEVLQMDTKGFFLFVEGGLIDTAHHLNEHRSAVEEAFEFEKAVEVAVSMTDVQDTLIIVTADHSQPMTINGYPSRGSDILGLASVSDVDNMPFTTLMYTNGPGFRDQKNDLRPNPVDENYEDPHYVGQATVPMVESNHNGEDVILYARGPHAHLFTGIHENAYIPHAIRYAACVGSGLSFCSADA</sequence>
<comment type="cofactor">
    <cofactor evidence="14">
        <name>Mg(2+)</name>
        <dbReference type="ChEBI" id="CHEBI:18420"/>
    </cofactor>
    <text evidence="14">Binds 1 Mg(2+) ion.</text>
</comment>
<name>A0A8B7NIB9_HYAAZ</name>
<dbReference type="OrthoDB" id="6344440at2759"/>
<evidence type="ECO:0000256" key="15">
    <source>
        <dbReference type="RuleBase" id="RU003946"/>
    </source>
</evidence>
<dbReference type="CDD" id="cd16012">
    <property type="entry name" value="ALP"/>
    <property type="match status" value="1"/>
</dbReference>
<keyword evidence="4" id="KW-1003">Cell membrane</keyword>
<keyword evidence="7" id="KW-0378">Hydrolase</keyword>
<dbReference type="PANTHER" id="PTHR11596">
    <property type="entry name" value="ALKALINE PHOSPHATASE"/>
    <property type="match status" value="1"/>
</dbReference>
<dbReference type="GO" id="GO:0004035">
    <property type="term" value="F:alkaline phosphatase activity"/>
    <property type="evidence" value="ECO:0007669"/>
    <property type="project" value="UniProtKB-EC"/>
</dbReference>
<keyword evidence="6 14" id="KW-0479">Metal-binding</keyword>
<dbReference type="GO" id="GO:0046872">
    <property type="term" value="F:metal ion binding"/>
    <property type="evidence" value="ECO:0007669"/>
    <property type="project" value="UniProtKB-KW"/>
</dbReference>
<feature type="binding site" evidence="14">
    <location>
        <position position="373"/>
    </location>
    <ligand>
        <name>Zn(2+)</name>
        <dbReference type="ChEBI" id="CHEBI:29105"/>
        <label>2</label>
    </ligand>
</feature>
<feature type="binding site" evidence="14">
    <location>
        <position position="411"/>
    </location>
    <ligand>
        <name>Zn(2+)</name>
        <dbReference type="ChEBI" id="CHEBI:29105"/>
        <label>2</label>
    </ligand>
</feature>
<evidence type="ECO:0000256" key="14">
    <source>
        <dbReference type="PIRSR" id="PIRSR601952-2"/>
    </source>
</evidence>
<evidence type="ECO:0000256" key="10">
    <source>
        <dbReference type="ARBA" id="ARBA00023136"/>
    </source>
</evidence>
<keyword evidence="10" id="KW-0472">Membrane</keyword>
<keyword evidence="11" id="KW-0325">Glycoprotein</keyword>
<dbReference type="InterPro" id="IPR001952">
    <property type="entry name" value="Alkaline_phosphatase"/>
</dbReference>
<dbReference type="PRINTS" id="PR00113">
    <property type="entry name" value="ALKPHPHTASE"/>
</dbReference>
<evidence type="ECO:0000256" key="11">
    <source>
        <dbReference type="ARBA" id="ARBA00023180"/>
    </source>
</evidence>
<evidence type="ECO:0000256" key="1">
    <source>
        <dbReference type="ARBA" id="ARBA00004609"/>
    </source>
</evidence>
<gene>
    <name evidence="19" type="primary">LOC108670424</name>
</gene>
<feature type="binding site" evidence="14">
    <location>
        <position position="205"/>
    </location>
    <ligand>
        <name>Mg(2+)</name>
        <dbReference type="ChEBI" id="CHEBI:18420"/>
    </ligand>
</feature>
<dbReference type="SMART" id="SM00098">
    <property type="entry name" value="alkPPc"/>
    <property type="match status" value="1"/>
</dbReference>
<comment type="cofactor">
    <cofactor evidence="14">
        <name>Zn(2+)</name>
        <dbReference type="ChEBI" id="CHEBI:29105"/>
    </cofactor>
    <text evidence="14">Binds 2 Zn(2+) ions.</text>
</comment>
<reference evidence="19" key="1">
    <citation type="submission" date="2025-08" db="UniProtKB">
        <authorList>
            <consortium name="RefSeq"/>
        </authorList>
    </citation>
    <scope>IDENTIFICATION</scope>
    <source>
        <tissue evidence="19">Whole organism</tissue>
    </source>
</reference>
<evidence type="ECO:0000256" key="4">
    <source>
        <dbReference type="ARBA" id="ARBA00022475"/>
    </source>
</evidence>
<evidence type="ECO:0000313" key="18">
    <source>
        <dbReference type="Proteomes" id="UP000694843"/>
    </source>
</evidence>
<proteinExistence type="inferred from homology"/>
<evidence type="ECO:0000256" key="3">
    <source>
        <dbReference type="ARBA" id="ARBA00012647"/>
    </source>
</evidence>
<evidence type="ECO:0000256" key="6">
    <source>
        <dbReference type="ARBA" id="ARBA00022723"/>
    </source>
</evidence>
<protein>
    <recommendedName>
        <fullName evidence="3">alkaline phosphatase</fullName>
        <ecNumber evidence="3">3.1.3.1</ecNumber>
    </recommendedName>
</protein>
<feature type="chain" id="PRO_5034100446" description="alkaline phosphatase" evidence="17">
    <location>
        <begin position="19"/>
        <end position="533"/>
    </location>
</feature>
<feature type="signal peptide" evidence="17">
    <location>
        <begin position="1"/>
        <end position="18"/>
    </location>
</feature>
<dbReference type="EC" id="3.1.3.1" evidence="3"/>
<evidence type="ECO:0000256" key="5">
    <source>
        <dbReference type="ARBA" id="ARBA00022622"/>
    </source>
</evidence>
<comment type="similarity">
    <text evidence="2 15">Belongs to the alkaline phosphatase family.</text>
</comment>
<organism evidence="18 19">
    <name type="scientific">Hyalella azteca</name>
    <name type="common">Amphipod</name>
    <dbReference type="NCBI Taxonomy" id="294128"/>
    <lineage>
        <taxon>Eukaryota</taxon>
        <taxon>Metazoa</taxon>
        <taxon>Ecdysozoa</taxon>
        <taxon>Arthropoda</taxon>
        <taxon>Crustacea</taxon>
        <taxon>Multicrustacea</taxon>
        <taxon>Malacostraca</taxon>
        <taxon>Eumalacostraca</taxon>
        <taxon>Peracarida</taxon>
        <taxon>Amphipoda</taxon>
        <taxon>Senticaudata</taxon>
        <taxon>Talitrida</taxon>
        <taxon>Talitroidea</taxon>
        <taxon>Hyalellidae</taxon>
        <taxon>Hyalella</taxon>
    </lineage>
</organism>
<feature type="binding site" evidence="14">
    <location>
        <position position="93"/>
    </location>
    <ligand>
        <name>Zn(2+)</name>
        <dbReference type="ChEBI" id="CHEBI:29105"/>
        <label>2</label>
    </ligand>
</feature>
<evidence type="ECO:0000256" key="16">
    <source>
        <dbReference type="SAM" id="MobiDB-lite"/>
    </source>
</evidence>
<keyword evidence="5" id="KW-0336">GPI-anchor</keyword>
<feature type="binding site" evidence="14">
    <location>
        <position position="207"/>
    </location>
    <ligand>
        <name>Mg(2+)</name>
        <dbReference type="ChEBI" id="CHEBI:18420"/>
    </ligand>
</feature>
<keyword evidence="18" id="KW-1185">Reference proteome</keyword>
<dbReference type="FunFam" id="3.40.720.10:FF:000008">
    <property type="entry name" value="Alkaline phosphatase"/>
    <property type="match status" value="1"/>
</dbReference>
<dbReference type="AlphaFoldDB" id="A0A8B7NIB9"/>
<evidence type="ECO:0000313" key="19">
    <source>
        <dbReference type="RefSeq" id="XP_018013387.1"/>
    </source>
</evidence>
<feature type="region of interest" description="Disordered" evidence="16">
    <location>
        <begin position="22"/>
        <end position="45"/>
    </location>
</feature>
<dbReference type="GO" id="GO:0005886">
    <property type="term" value="C:plasma membrane"/>
    <property type="evidence" value="ECO:0007669"/>
    <property type="project" value="UniProtKB-SubCell"/>
</dbReference>